<dbReference type="SMART" id="SM01110">
    <property type="entry name" value="Cutinase"/>
    <property type="match status" value="1"/>
</dbReference>
<keyword evidence="2" id="KW-1015">Disulfide bond</keyword>
<protein>
    <submittedName>
        <fullName evidence="4">Acetylxylan esterase At 0.90 angstrom resolution</fullName>
    </submittedName>
</protein>
<dbReference type="Pfam" id="PF01083">
    <property type="entry name" value="Cutinase"/>
    <property type="match status" value="1"/>
</dbReference>
<dbReference type="GO" id="GO:0052689">
    <property type="term" value="F:carboxylic ester hydrolase activity"/>
    <property type="evidence" value="ECO:0007669"/>
    <property type="project" value="UniProtKB-ARBA"/>
</dbReference>
<comment type="caution">
    <text evidence="4">The sequence shown here is derived from an EMBL/GenBank/DDBJ whole genome shotgun (WGS) entry which is preliminary data.</text>
</comment>
<feature type="signal peptide" evidence="3">
    <location>
        <begin position="1"/>
        <end position="17"/>
    </location>
</feature>
<evidence type="ECO:0000313" key="4">
    <source>
        <dbReference type="EMBL" id="KAJ7739652.1"/>
    </source>
</evidence>
<evidence type="ECO:0000256" key="1">
    <source>
        <dbReference type="ARBA" id="ARBA00022801"/>
    </source>
</evidence>
<dbReference type="AlphaFoldDB" id="A0AAD7IBW6"/>
<evidence type="ECO:0000313" key="5">
    <source>
        <dbReference type="Proteomes" id="UP001215280"/>
    </source>
</evidence>
<organism evidence="4 5">
    <name type="scientific">Mycena maculata</name>
    <dbReference type="NCBI Taxonomy" id="230809"/>
    <lineage>
        <taxon>Eukaryota</taxon>
        <taxon>Fungi</taxon>
        <taxon>Dikarya</taxon>
        <taxon>Basidiomycota</taxon>
        <taxon>Agaricomycotina</taxon>
        <taxon>Agaricomycetes</taxon>
        <taxon>Agaricomycetidae</taxon>
        <taxon>Agaricales</taxon>
        <taxon>Marasmiineae</taxon>
        <taxon>Mycenaceae</taxon>
        <taxon>Mycena</taxon>
    </lineage>
</organism>
<evidence type="ECO:0000256" key="2">
    <source>
        <dbReference type="ARBA" id="ARBA00023157"/>
    </source>
</evidence>
<keyword evidence="5" id="KW-1185">Reference proteome</keyword>
<name>A0AAD7IBW6_9AGAR</name>
<dbReference type="PANTHER" id="PTHR33630:SF13">
    <property type="entry name" value="ACETYLXYLAN ESTERASE"/>
    <property type="match status" value="1"/>
</dbReference>
<proteinExistence type="predicted"/>
<dbReference type="SUPFAM" id="SSF53474">
    <property type="entry name" value="alpha/beta-Hydrolases"/>
    <property type="match status" value="1"/>
</dbReference>
<dbReference type="InterPro" id="IPR029058">
    <property type="entry name" value="AB_hydrolase_fold"/>
</dbReference>
<dbReference type="EMBL" id="JARJLG010000131">
    <property type="protein sequence ID" value="KAJ7739652.1"/>
    <property type="molecule type" value="Genomic_DNA"/>
</dbReference>
<dbReference type="PANTHER" id="PTHR33630">
    <property type="entry name" value="CUTINASE RV1984C-RELATED-RELATED"/>
    <property type="match status" value="1"/>
</dbReference>
<dbReference type="Proteomes" id="UP001215280">
    <property type="component" value="Unassembled WGS sequence"/>
</dbReference>
<dbReference type="Gene3D" id="3.40.50.1820">
    <property type="entry name" value="alpha/beta hydrolase"/>
    <property type="match status" value="1"/>
</dbReference>
<feature type="chain" id="PRO_5042247479" evidence="3">
    <location>
        <begin position="18"/>
        <end position="246"/>
    </location>
</feature>
<gene>
    <name evidence="4" type="ORF">DFH07DRAFT_1064371</name>
</gene>
<accession>A0AAD7IBW6</accession>
<sequence length="246" mass="25417">MIRVALLLLLGATLAAAQCPNVHIFGARETTILPGFGSTISVVDNVIAAFPGATSEVITCIARRCTNDLRIIKASCGDDSYAESVTEGVGAVASHVDSFNSECPNTILQGGQIMDDAYCGGGDTTEALTSTAVPISTAAQAKIAAAIFFGDPRHVPGLSYDVGTCEADGFVPRPVGFICPFASNIQSYCDAPDPFCCNGNNTTVHEGYATEYGAVALTFVKAKVNAIIQLGHVHGLAILVLCGKSP</sequence>
<keyword evidence="3" id="KW-0732">Signal</keyword>
<reference evidence="4" key="1">
    <citation type="submission" date="2023-03" db="EMBL/GenBank/DDBJ databases">
        <title>Massive genome expansion in bonnet fungi (Mycena s.s.) driven by repeated elements and novel gene families across ecological guilds.</title>
        <authorList>
            <consortium name="Lawrence Berkeley National Laboratory"/>
            <person name="Harder C.B."/>
            <person name="Miyauchi S."/>
            <person name="Viragh M."/>
            <person name="Kuo A."/>
            <person name="Thoen E."/>
            <person name="Andreopoulos B."/>
            <person name="Lu D."/>
            <person name="Skrede I."/>
            <person name="Drula E."/>
            <person name="Henrissat B."/>
            <person name="Morin E."/>
            <person name="Kohler A."/>
            <person name="Barry K."/>
            <person name="LaButti K."/>
            <person name="Morin E."/>
            <person name="Salamov A."/>
            <person name="Lipzen A."/>
            <person name="Mereny Z."/>
            <person name="Hegedus B."/>
            <person name="Baldrian P."/>
            <person name="Stursova M."/>
            <person name="Weitz H."/>
            <person name="Taylor A."/>
            <person name="Grigoriev I.V."/>
            <person name="Nagy L.G."/>
            <person name="Martin F."/>
            <person name="Kauserud H."/>
        </authorList>
    </citation>
    <scope>NUCLEOTIDE SEQUENCE</scope>
    <source>
        <strain evidence="4">CBHHK188m</strain>
    </source>
</reference>
<keyword evidence="1" id="KW-0378">Hydrolase</keyword>
<evidence type="ECO:0000256" key="3">
    <source>
        <dbReference type="SAM" id="SignalP"/>
    </source>
</evidence>
<dbReference type="InterPro" id="IPR000675">
    <property type="entry name" value="Cutinase/axe"/>
</dbReference>